<comment type="caution">
    <text evidence="4">The sequence shown here is derived from an EMBL/GenBank/DDBJ whole genome shotgun (WGS) entry which is preliminary data.</text>
</comment>
<dbReference type="InterPro" id="IPR025637">
    <property type="entry name" value="DUF4333"/>
</dbReference>
<feature type="region of interest" description="Disordered" evidence="1">
    <location>
        <begin position="1"/>
        <end position="47"/>
    </location>
</feature>
<evidence type="ECO:0000313" key="4">
    <source>
        <dbReference type="EMBL" id="MBM0277248.1"/>
    </source>
</evidence>
<proteinExistence type="predicted"/>
<evidence type="ECO:0000256" key="1">
    <source>
        <dbReference type="SAM" id="MobiDB-lite"/>
    </source>
</evidence>
<keyword evidence="5" id="KW-1185">Reference proteome</keyword>
<dbReference type="EMBL" id="JAEVHL010000092">
    <property type="protein sequence ID" value="MBM0277248.1"/>
    <property type="molecule type" value="Genomic_DNA"/>
</dbReference>
<dbReference type="Proteomes" id="UP000622245">
    <property type="component" value="Unassembled WGS sequence"/>
</dbReference>
<evidence type="ECO:0000259" key="3">
    <source>
        <dbReference type="Pfam" id="PF14230"/>
    </source>
</evidence>
<reference evidence="4 5" key="1">
    <citation type="submission" date="2021-01" db="EMBL/GenBank/DDBJ databases">
        <title>Draft genome sequence of Micromonospora sp. strain STR1s_6.</title>
        <authorList>
            <person name="Karlyshev A."/>
            <person name="Jawad R."/>
        </authorList>
    </citation>
    <scope>NUCLEOTIDE SEQUENCE [LARGE SCALE GENOMIC DNA]</scope>
    <source>
        <strain evidence="4 5">STR1S-6</strain>
    </source>
</reference>
<accession>A0ABS1YIL6</accession>
<keyword evidence="2" id="KW-0472">Membrane</keyword>
<sequence>MTNPYGSLDGSATPPAAAPPAPRWTPAPPPQFGPSASGPETGRAPRRGVSPKLVAAIGGPVVLAVVLVLGLLWPGFLNRKVFDTAALQRGVLTVLRENYQLDADEVACPVAPPVKVNSRFSCSARIAGQPKTVTVTVTSSAGRFEVGRPD</sequence>
<evidence type="ECO:0000256" key="2">
    <source>
        <dbReference type="SAM" id="Phobius"/>
    </source>
</evidence>
<name>A0ABS1YIL6_9ACTN</name>
<dbReference type="RefSeq" id="WP_203149686.1">
    <property type="nucleotide sequence ID" value="NZ_JAEVHL010000092.1"/>
</dbReference>
<feature type="transmembrane region" description="Helical" evidence="2">
    <location>
        <begin position="53"/>
        <end position="73"/>
    </location>
</feature>
<feature type="compositionally biased region" description="Pro residues" evidence="1">
    <location>
        <begin position="16"/>
        <end position="32"/>
    </location>
</feature>
<feature type="domain" description="DUF4333" evidence="3">
    <location>
        <begin position="66"/>
        <end position="142"/>
    </location>
</feature>
<protein>
    <submittedName>
        <fullName evidence="4">DUF4333 domain-containing protein</fullName>
    </submittedName>
</protein>
<keyword evidence="2" id="KW-0812">Transmembrane</keyword>
<dbReference type="Pfam" id="PF14230">
    <property type="entry name" value="DUF4333"/>
    <property type="match status" value="1"/>
</dbReference>
<gene>
    <name evidence="4" type="ORF">JM949_18540</name>
</gene>
<keyword evidence="2" id="KW-1133">Transmembrane helix</keyword>
<organism evidence="4 5">
    <name type="scientific">Micromonospora tarensis</name>
    <dbReference type="NCBI Taxonomy" id="2806100"/>
    <lineage>
        <taxon>Bacteria</taxon>
        <taxon>Bacillati</taxon>
        <taxon>Actinomycetota</taxon>
        <taxon>Actinomycetes</taxon>
        <taxon>Micromonosporales</taxon>
        <taxon>Micromonosporaceae</taxon>
        <taxon>Micromonospora</taxon>
    </lineage>
</organism>
<evidence type="ECO:0000313" key="5">
    <source>
        <dbReference type="Proteomes" id="UP000622245"/>
    </source>
</evidence>